<dbReference type="Proteomes" id="UP001160148">
    <property type="component" value="Unassembled WGS sequence"/>
</dbReference>
<name>A0AAV0X670_9HEMI</name>
<dbReference type="EMBL" id="CARXXK010000003">
    <property type="protein sequence ID" value="CAI6363147.1"/>
    <property type="molecule type" value="Genomic_DNA"/>
</dbReference>
<sequence length="119" mass="13999">MSYSNSSNDTVLQLSVGKSNGGQKKQTNLKRYIIRWLKGLRTLTIQKKVIYFLIIMVSCFILYPNYHNRVLHDKNKGNKDLDLEEIINPNDKFHDSTLKNIMKRKAHADKIKQMKEKYV</sequence>
<keyword evidence="2" id="KW-0812">Transmembrane</keyword>
<evidence type="ECO:0000313" key="3">
    <source>
        <dbReference type="EMBL" id="CAI6363147.1"/>
    </source>
</evidence>
<gene>
    <name evidence="3" type="ORF">MEUPH1_LOCUS18138</name>
</gene>
<keyword evidence="4" id="KW-1185">Reference proteome</keyword>
<keyword evidence="2" id="KW-0472">Membrane</keyword>
<reference evidence="3 4" key="1">
    <citation type="submission" date="2023-01" db="EMBL/GenBank/DDBJ databases">
        <authorList>
            <person name="Whitehead M."/>
        </authorList>
    </citation>
    <scope>NUCLEOTIDE SEQUENCE [LARGE SCALE GENOMIC DNA]</scope>
</reference>
<feature type="region of interest" description="Disordered" evidence="1">
    <location>
        <begin position="1"/>
        <end position="24"/>
    </location>
</feature>
<comment type="caution">
    <text evidence="3">The sequence shown here is derived from an EMBL/GenBank/DDBJ whole genome shotgun (WGS) entry which is preliminary data.</text>
</comment>
<proteinExistence type="predicted"/>
<evidence type="ECO:0000256" key="1">
    <source>
        <dbReference type="SAM" id="MobiDB-lite"/>
    </source>
</evidence>
<protein>
    <submittedName>
        <fullName evidence="3">Uncharacterized protein</fullName>
    </submittedName>
</protein>
<evidence type="ECO:0000256" key="2">
    <source>
        <dbReference type="SAM" id="Phobius"/>
    </source>
</evidence>
<accession>A0AAV0X670</accession>
<evidence type="ECO:0000313" key="4">
    <source>
        <dbReference type="Proteomes" id="UP001160148"/>
    </source>
</evidence>
<organism evidence="3 4">
    <name type="scientific">Macrosiphum euphorbiae</name>
    <name type="common">potato aphid</name>
    <dbReference type="NCBI Taxonomy" id="13131"/>
    <lineage>
        <taxon>Eukaryota</taxon>
        <taxon>Metazoa</taxon>
        <taxon>Ecdysozoa</taxon>
        <taxon>Arthropoda</taxon>
        <taxon>Hexapoda</taxon>
        <taxon>Insecta</taxon>
        <taxon>Pterygota</taxon>
        <taxon>Neoptera</taxon>
        <taxon>Paraneoptera</taxon>
        <taxon>Hemiptera</taxon>
        <taxon>Sternorrhyncha</taxon>
        <taxon>Aphidomorpha</taxon>
        <taxon>Aphidoidea</taxon>
        <taxon>Aphididae</taxon>
        <taxon>Macrosiphini</taxon>
        <taxon>Macrosiphum</taxon>
    </lineage>
</organism>
<feature type="transmembrane region" description="Helical" evidence="2">
    <location>
        <begin position="49"/>
        <end position="66"/>
    </location>
</feature>
<dbReference type="AlphaFoldDB" id="A0AAV0X670"/>
<keyword evidence="2" id="KW-1133">Transmembrane helix</keyword>